<dbReference type="Proteomes" id="UP000430692">
    <property type="component" value="Unassembled WGS sequence"/>
</dbReference>
<name>A0A6I4W4I7_9BACL</name>
<evidence type="ECO:0000313" key="2">
    <source>
        <dbReference type="Proteomes" id="UP000430692"/>
    </source>
</evidence>
<dbReference type="RefSeq" id="WP_160802568.1">
    <property type="nucleotide sequence ID" value="NZ_WUUL01000012.1"/>
</dbReference>
<dbReference type="Pfam" id="PF19371">
    <property type="entry name" value="DUF5946"/>
    <property type="match status" value="1"/>
</dbReference>
<accession>A0A6I4W4I7</accession>
<dbReference type="InterPro" id="IPR045990">
    <property type="entry name" value="DUF5946"/>
</dbReference>
<gene>
    <name evidence="1" type="ORF">GSM42_16175</name>
</gene>
<dbReference type="EMBL" id="WUUL01000012">
    <property type="protein sequence ID" value="MXQ55222.1"/>
    <property type="molecule type" value="Genomic_DNA"/>
</dbReference>
<organism evidence="1 2">
    <name type="scientific">Shimazuella alba</name>
    <dbReference type="NCBI Taxonomy" id="2690964"/>
    <lineage>
        <taxon>Bacteria</taxon>
        <taxon>Bacillati</taxon>
        <taxon>Bacillota</taxon>
        <taxon>Bacilli</taxon>
        <taxon>Bacillales</taxon>
        <taxon>Thermoactinomycetaceae</taxon>
        <taxon>Shimazuella</taxon>
    </lineage>
</organism>
<comment type="caution">
    <text evidence="1">The sequence shown here is derived from an EMBL/GenBank/DDBJ whole genome shotgun (WGS) entry which is preliminary data.</text>
</comment>
<evidence type="ECO:0000313" key="1">
    <source>
        <dbReference type="EMBL" id="MXQ55222.1"/>
    </source>
</evidence>
<dbReference type="AlphaFoldDB" id="A0A6I4W4I7"/>
<protein>
    <submittedName>
        <fullName evidence="1">Uncharacterized protein</fullName>
    </submittedName>
</protein>
<reference evidence="1 2" key="1">
    <citation type="submission" date="2019-12" db="EMBL/GenBank/DDBJ databases">
        <title>Whole-genome analyses of novel actinobacteria.</title>
        <authorList>
            <person name="Sahin N."/>
            <person name="Saygin H."/>
        </authorList>
    </citation>
    <scope>NUCLEOTIDE SEQUENCE [LARGE SCALE GENOMIC DNA]</scope>
    <source>
        <strain evidence="1 2">KC615</strain>
    </source>
</reference>
<sequence length="181" mass="20928">MKRNKDLNLPDTEACVGCGVHFPPFNGPVHPYMISSPGCWNAYGEILQRFYESSLASSDVHRICVDAYAIQHPGIPSPRAIQSVTGHLINLCLIFEYRINKLEWRRGMIQTVTHFSDQFNWLEPPIQNGLITVADLIPQTDIYELQQLSVKWARSIWDSWHVHHSVIHKWANKIKEHLNLY</sequence>
<proteinExistence type="predicted"/>
<keyword evidence="2" id="KW-1185">Reference proteome</keyword>